<dbReference type="InterPro" id="IPR020904">
    <property type="entry name" value="Sc_DH/Rdtase_CS"/>
</dbReference>
<dbReference type="PANTHER" id="PTHR42760:SF83">
    <property type="entry name" value="(3R)-3-HYDROXYACYL-COA DEHYDROGENASE"/>
    <property type="match status" value="1"/>
</dbReference>
<dbReference type="EMBL" id="GEDC01029813">
    <property type="protein sequence ID" value="JAS07485.1"/>
    <property type="molecule type" value="Transcribed_RNA"/>
</dbReference>
<dbReference type="Gene3D" id="3.40.50.720">
    <property type="entry name" value="NAD(P)-binding Rossmann-like Domain"/>
    <property type="match status" value="1"/>
</dbReference>
<dbReference type="GO" id="GO:0006633">
    <property type="term" value="P:fatty acid biosynthetic process"/>
    <property type="evidence" value="ECO:0007669"/>
    <property type="project" value="TreeGrafter"/>
</dbReference>
<name>A0A1B6C2R0_9HEMI</name>
<accession>A0A1B6C2R0</accession>
<dbReference type="PRINTS" id="PR00080">
    <property type="entry name" value="SDRFAMILY"/>
</dbReference>
<evidence type="ECO:0000256" key="3">
    <source>
        <dbReference type="ARBA" id="ARBA00023002"/>
    </source>
</evidence>
<proteinExistence type="inferred from homology"/>
<keyword evidence="3" id="KW-0560">Oxidoreductase</keyword>
<evidence type="ECO:0000256" key="2">
    <source>
        <dbReference type="ARBA" id="ARBA00006484"/>
    </source>
</evidence>
<gene>
    <name evidence="4" type="ORF">g.3578</name>
</gene>
<protein>
    <submittedName>
        <fullName evidence="4">Uncharacterized protein</fullName>
    </submittedName>
</protein>
<dbReference type="FunFam" id="3.40.50.720:FF:000084">
    <property type="entry name" value="Short-chain dehydrogenase reductase"/>
    <property type="match status" value="1"/>
</dbReference>
<dbReference type="InterPro" id="IPR036291">
    <property type="entry name" value="NAD(P)-bd_dom_sf"/>
</dbReference>
<dbReference type="GO" id="GO:0048038">
    <property type="term" value="F:quinone binding"/>
    <property type="evidence" value="ECO:0007669"/>
    <property type="project" value="TreeGrafter"/>
</dbReference>
<dbReference type="InterPro" id="IPR002347">
    <property type="entry name" value="SDR_fam"/>
</dbReference>
<dbReference type="PANTHER" id="PTHR42760">
    <property type="entry name" value="SHORT-CHAIN DEHYDROGENASES/REDUCTASES FAMILY MEMBER"/>
    <property type="match status" value="1"/>
</dbReference>
<evidence type="ECO:0000313" key="4">
    <source>
        <dbReference type="EMBL" id="JAS07485.1"/>
    </source>
</evidence>
<comment type="similarity">
    <text evidence="2">Belongs to the short-chain dehydrogenases/reductases (SDR) family.</text>
</comment>
<evidence type="ECO:0000256" key="1">
    <source>
        <dbReference type="ARBA" id="ARBA00005194"/>
    </source>
</evidence>
<organism evidence="4">
    <name type="scientific">Clastoptera arizonana</name>
    <name type="common">Arizona spittle bug</name>
    <dbReference type="NCBI Taxonomy" id="38151"/>
    <lineage>
        <taxon>Eukaryota</taxon>
        <taxon>Metazoa</taxon>
        <taxon>Ecdysozoa</taxon>
        <taxon>Arthropoda</taxon>
        <taxon>Hexapoda</taxon>
        <taxon>Insecta</taxon>
        <taxon>Pterygota</taxon>
        <taxon>Neoptera</taxon>
        <taxon>Paraneoptera</taxon>
        <taxon>Hemiptera</taxon>
        <taxon>Auchenorrhyncha</taxon>
        <taxon>Cercopoidea</taxon>
        <taxon>Clastopteridae</taxon>
        <taxon>Clastoptera</taxon>
    </lineage>
</organism>
<dbReference type="PRINTS" id="PR00081">
    <property type="entry name" value="GDHRDH"/>
</dbReference>
<dbReference type="AlphaFoldDB" id="A0A1B6C2R0"/>
<dbReference type="GO" id="GO:0016616">
    <property type="term" value="F:oxidoreductase activity, acting on the CH-OH group of donors, NAD or NADP as acceptor"/>
    <property type="evidence" value="ECO:0007669"/>
    <property type="project" value="TreeGrafter"/>
</dbReference>
<dbReference type="CDD" id="cd05233">
    <property type="entry name" value="SDR_c"/>
    <property type="match status" value="1"/>
</dbReference>
<sequence length="242" mass="25432">MVKGKIALVTGGGGGIGRATCQVLARDGAIVVAGDLNIKSAEETIGILTGQGHKAMLLDVTKQESVDDLFDAIISHYGSPPAVIVNSAGILRFSPFLEETADLYDKQFNINVKGTFFVTQKACKKLKEAGIPGSVVNISSIAGKGVPCMIAYGITKASIECFSKAVGREMAEFGIRCNVVCPGPIKTPLADPVPEDYCNATKQLIPMHRFGEPGEVAEMIGFLSSNKSSYINSAAVNIDGGY</sequence>
<dbReference type="SUPFAM" id="SSF51735">
    <property type="entry name" value="NAD(P)-binding Rossmann-fold domains"/>
    <property type="match status" value="1"/>
</dbReference>
<reference evidence="4" key="1">
    <citation type="submission" date="2015-12" db="EMBL/GenBank/DDBJ databases">
        <title>De novo transcriptome assembly of four potential Pierce s Disease insect vectors from Arizona vineyards.</title>
        <authorList>
            <person name="Tassone E.E."/>
        </authorList>
    </citation>
    <scope>NUCLEOTIDE SEQUENCE</scope>
</reference>
<comment type="pathway">
    <text evidence="1">Lipid metabolism; fatty acid biosynthesis.</text>
</comment>
<dbReference type="PROSITE" id="PS00061">
    <property type="entry name" value="ADH_SHORT"/>
    <property type="match status" value="1"/>
</dbReference>
<dbReference type="Pfam" id="PF13561">
    <property type="entry name" value="adh_short_C2"/>
    <property type="match status" value="1"/>
</dbReference>